<dbReference type="Proteomes" id="UP000295832">
    <property type="component" value="Unassembled WGS sequence"/>
</dbReference>
<dbReference type="CDD" id="cd11386">
    <property type="entry name" value="MCP_signal"/>
    <property type="match status" value="1"/>
</dbReference>
<comment type="subcellular location">
    <subcellularLocation>
        <location evidence="1">Cell membrane</location>
        <topology evidence="1">Multi-pass membrane protein</topology>
    </subcellularLocation>
</comment>
<reference evidence="12 13" key="1">
    <citation type="submission" date="2019-03" db="EMBL/GenBank/DDBJ databases">
        <title>Subsurface microbial communities from deep shales in Ohio and West Virginia, USA.</title>
        <authorList>
            <person name="Wrighton K."/>
        </authorList>
    </citation>
    <scope>NUCLEOTIDE SEQUENCE [LARGE SCALE GENOMIC DNA]</scope>
    <source>
        <strain evidence="12 13">MSL 6dP</strain>
    </source>
</reference>
<comment type="caution">
    <text evidence="12">The sequence shown here is derived from an EMBL/GenBank/DDBJ whole genome shotgun (WGS) entry which is preliminary data.</text>
</comment>
<dbReference type="Gene3D" id="6.10.340.10">
    <property type="match status" value="1"/>
</dbReference>
<dbReference type="PANTHER" id="PTHR32089:SF112">
    <property type="entry name" value="LYSOZYME-LIKE PROTEIN-RELATED"/>
    <property type="match status" value="1"/>
</dbReference>
<feature type="domain" description="HAMP" evidence="11">
    <location>
        <begin position="208"/>
        <end position="261"/>
    </location>
</feature>
<accession>A0A4R8GSP0</accession>
<sequence length="566" mass="62123">MKSIKKMSLKMKLLFMIIASIILLLGASLFVVKLVITDQAKKVAITKVETDLATGYDIIEKEFPGDWRLEGDKLYKGEVLINNNFAIVDHIGNLSNDTVTIFAKNKRVATNVKKNGIRQVGTFVSEEVERRVLKEGRDYYGEANVVGHIYQTGYTPIKNAQGDIIGIWYVGASKKFVDQMISETFNHVLLFSSIISVLIIIAFYFVALKLSNPMIEAANFANQIAEGNLELEKLEVKSEDEVGQLRAALNNMSKNLKEMVMNISESVENLTASSEELSAAGEQMGEGSSQITKSVIEIATGAEENSSQIENISANIGDLNSEIESIENKTTSMTQIYNDVLEDVKSGNQAIEHSVETINKVKLSSKDISEIIFSLGEHSKKIDEIVNLIGSIAEQTNLLALNAAIEAARAGEHGRGFAVVADEIRELAEESSVATSNIAKLIGNIQNQVAKAVKQMQNSELVVNDSVKSIEDTGNRFKDIKKITFKLNEVIKSVTSNIDIMNDKSHDIKNTVDDIASVTEEFAANTEEVSASSEEQSAITQEIVSSSQELAIMSTELSKLVDKFKF</sequence>
<dbReference type="Pfam" id="PF00015">
    <property type="entry name" value="MCPsignal"/>
    <property type="match status" value="1"/>
</dbReference>
<organism evidence="12 13">
    <name type="scientific">Orenia marismortui</name>
    <dbReference type="NCBI Taxonomy" id="46469"/>
    <lineage>
        <taxon>Bacteria</taxon>
        <taxon>Bacillati</taxon>
        <taxon>Bacillota</taxon>
        <taxon>Clostridia</taxon>
        <taxon>Halanaerobiales</taxon>
        <taxon>Halobacteroidaceae</taxon>
        <taxon>Orenia</taxon>
    </lineage>
</organism>
<dbReference type="GO" id="GO:0005886">
    <property type="term" value="C:plasma membrane"/>
    <property type="evidence" value="ECO:0007669"/>
    <property type="project" value="UniProtKB-SubCell"/>
</dbReference>
<dbReference type="InterPro" id="IPR033463">
    <property type="entry name" value="sCache_3"/>
</dbReference>
<evidence type="ECO:0000313" key="12">
    <source>
        <dbReference type="EMBL" id="TDX46444.1"/>
    </source>
</evidence>
<evidence type="ECO:0000259" key="11">
    <source>
        <dbReference type="PROSITE" id="PS50885"/>
    </source>
</evidence>
<dbReference type="CDD" id="cd06225">
    <property type="entry name" value="HAMP"/>
    <property type="match status" value="1"/>
</dbReference>
<evidence type="ECO:0000259" key="10">
    <source>
        <dbReference type="PROSITE" id="PS50111"/>
    </source>
</evidence>
<dbReference type="GO" id="GO:0006935">
    <property type="term" value="P:chemotaxis"/>
    <property type="evidence" value="ECO:0007669"/>
    <property type="project" value="InterPro"/>
</dbReference>
<dbReference type="Gene3D" id="1.10.287.950">
    <property type="entry name" value="Methyl-accepting chemotaxis protein"/>
    <property type="match status" value="1"/>
</dbReference>
<keyword evidence="6 8" id="KW-0807">Transducer</keyword>
<keyword evidence="2" id="KW-1003">Cell membrane</keyword>
<feature type="domain" description="Methyl-accepting transducer" evidence="10">
    <location>
        <begin position="280"/>
        <end position="530"/>
    </location>
</feature>
<dbReference type="STRING" id="926561.GCA_000379025_02461"/>
<dbReference type="RefSeq" id="WP_134118728.1">
    <property type="nucleotide sequence ID" value="NZ_SOEG01000041.1"/>
</dbReference>
<evidence type="ECO:0000256" key="3">
    <source>
        <dbReference type="ARBA" id="ARBA00022692"/>
    </source>
</evidence>
<dbReference type="Pfam" id="PF00672">
    <property type="entry name" value="HAMP"/>
    <property type="match status" value="1"/>
</dbReference>
<evidence type="ECO:0000256" key="9">
    <source>
        <dbReference type="SAM" id="Phobius"/>
    </source>
</evidence>
<dbReference type="PROSITE" id="PS50885">
    <property type="entry name" value="HAMP"/>
    <property type="match status" value="1"/>
</dbReference>
<dbReference type="InterPro" id="IPR004090">
    <property type="entry name" value="Chemotax_Me-accpt_rcpt"/>
</dbReference>
<dbReference type="PRINTS" id="PR00260">
    <property type="entry name" value="CHEMTRNSDUCR"/>
</dbReference>
<dbReference type="InterPro" id="IPR029151">
    <property type="entry name" value="Sensor-like_sf"/>
</dbReference>
<dbReference type="SUPFAM" id="SSF103190">
    <property type="entry name" value="Sensory domain-like"/>
    <property type="match status" value="1"/>
</dbReference>
<evidence type="ECO:0000313" key="13">
    <source>
        <dbReference type="Proteomes" id="UP000295832"/>
    </source>
</evidence>
<keyword evidence="5 9" id="KW-0472">Membrane</keyword>
<dbReference type="SUPFAM" id="SSF58104">
    <property type="entry name" value="Methyl-accepting chemotaxis protein (MCP) signaling domain"/>
    <property type="match status" value="1"/>
</dbReference>
<evidence type="ECO:0000256" key="2">
    <source>
        <dbReference type="ARBA" id="ARBA00022475"/>
    </source>
</evidence>
<dbReference type="InterPro" id="IPR004089">
    <property type="entry name" value="MCPsignal_dom"/>
</dbReference>
<dbReference type="PROSITE" id="PS50111">
    <property type="entry name" value="CHEMOTAXIS_TRANSDUC_2"/>
    <property type="match status" value="1"/>
</dbReference>
<dbReference type="GO" id="GO:0004888">
    <property type="term" value="F:transmembrane signaling receptor activity"/>
    <property type="evidence" value="ECO:0007669"/>
    <property type="project" value="InterPro"/>
</dbReference>
<keyword evidence="4 9" id="KW-1133">Transmembrane helix</keyword>
<dbReference type="SMART" id="SM00283">
    <property type="entry name" value="MA"/>
    <property type="match status" value="1"/>
</dbReference>
<proteinExistence type="inferred from homology"/>
<name>A0A4R8GSP0_9FIRM</name>
<dbReference type="GO" id="GO:0007165">
    <property type="term" value="P:signal transduction"/>
    <property type="evidence" value="ECO:0007669"/>
    <property type="project" value="UniProtKB-KW"/>
</dbReference>
<feature type="transmembrane region" description="Helical" evidence="9">
    <location>
        <begin position="188"/>
        <end position="207"/>
    </location>
</feature>
<dbReference type="PANTHER" id="PTHR32089">
    <property type="entry name" value="METHYL-ACCEPTING CHEMOTAXIS PROTEIN MCPB"/>
    <property type="match status" value="1"/>
</dbReference>
<comment type="similarity">
    <text evidence="7">Belongs to the methyl-accepting chemotaxis (MCP) protein family.</text>
</comment>
<gene>
    <name evidence="12" type="ORF">C7959_1413</name>
</gene>
<protein>
    <submittedName>
        <fullName evidence="12">Methyl-accepting chemotaxis protein</fullName>
    </submittedName>
</protein>
<evidence type="ECO:0000256" key="8">
    <source>
        <dbReference type="PROSITE-ProRule" id="PRU00284"/>
    </source>
</evidence>
<dbReference type="SMART" id="SM00304">
    <property type="entry name" value="HAMP"/>
    <property type="match status" value="1"/>
</dbReference>
<dbReference type="Pfam" id="PF17202">
    <property type="entry name" value="sCache_3_3"/>
    <property type="match status" value="1"/>
</dbReference>
<dbReference type="EMBL" id="SOEG01000041">
    <property type="protein sequence ID" value="TDX46444.1"/>
    <property type="molecule type" value="Genomic_DNA"/>
</dbReference>
<dbReference type="AlphaFoldDB" id="A0A4R8GSP0"/>
<evidence type="ECO:0000256" key="4">
    <source>
        <dbReference type="ARBA" id="ARBA00022989"/>
    </source>
</evidence>
<keyword evidence="3 9" id="KW-0812">Transmembrane</keyword>
<evidence type="ECO:0000256" key="7">
    <source>
        <dbReference type="ARBA" id="ARBA00029447"/>
    </source>
</evidence>
<evidence type="ECO:0000256" key="6">
    <source>
        <dbReference type="ARBA" id="ARBA00023224"/>
    </source>
</evidence>
<keyword evidence="13" id="KW-1185">Reference proteome</keyword>
<dbReference type="InterPro" id="IPR003660">
    <property type="entry name" value="HAMP_dom"/>
</dbReference>
<evidence type="ECO:0000256" key="5">
    <source>
        <dbReference type="ARBA" id="ARBA00023136"/>
    </source>
</evidence>
<evidence type="ECO:0000256" key="1">
    <source>
        <dbReference type="ARBA" id="ARBA00004651"/>
    </source>
</evidence>